<dbReference type="AlphaFoldDB" id="A0A5J9VBJ1"/>
<reference evidence="2 3" key="1">
    <citation type="journal article" date="2019" name="Sci. Rep.">
        <title>A high-quality genome of Eragrostis curvula grass provides insights into Poaceae evolution and supports new strategies to enhance forage quality.</title>
        <authorList>
            <person name="Carballo J."/>
            <person name="Santos B.A.C.M."/>
            <person name="Zappacosta D."/>
            <person name="Garbus I."/>
            <person name="Selva J.P."/>
            <person name="Gallo C.A."/>
            <person name="Diaz A."/>
            <person name="Albertini E."/>
            <person name="Caccamo M."/>
            <person name="Echenique V."/>
        </authorList>
    </citation>
    <scope>NUCLEOTIDE SEQUENCE [LARGE SCALE GENOMIC DNA]</scope>
    <source>
        <strain evidence="3">cv. Victoria</strain>
        <tissue evidence="2">Leaf</tissue>
    </source>
</reference>
<evidence type="ECO:0000313" key="3">
    <source>
        <dbReference type="Proteomes" id="UP000324897"/>
    </source>
</evidence>
<dbReference type="PROSITE" id="PS51257">
    <property type="entry name" value="PROKAR_LIPOPROTEIN"/>
    <property type="match status" value="1"/>
</dbReference>
<proteinExistence type="predicted"/>
<dbReference type="Proteomes" id="UP000324897">
    <property type="component" value="Chromosome 1"/>
</dbReference>
<evidence type="ECO:0000256" key="1">
    <source>
        <dbReference type="SAM" id="MobiDB-lite"/>
    </source>
</evidence>
<keyword evidence="3" id="KW-1185">Reference proteome</keyword>
<sequence length="146" mass="15638">MRGQMDDKTLPTILFAAITSCLVISANCARHTLAGEGVDGERYTGVLSVKPNSQQKKAIGSAKIHIVLCVKLNCSSFLKWKSCFCCETLQDVPCYDERQSCWDVCPAGSPARRVGNGAAIRGSAADSARSRSSSSERSPGSQFIMS</sequence>
<dbReference type="OrthoDB" id="10615538at2759"/>
<evidence type="ECO:0000313" key="2">
    <source>
        <dbReference type="EMBL" id="TVU33018.1"/>
    </source>
</evidence>
<accession>A0A5J9VBJ1</accession>
<name>A0A5J9VBJ1_9POAL</name>
<comment type="caution">
    <text evidence="2">The sequence shown here is derived from an EMBL/GenBank/DDBJ whole genome shotgun (WGS) entry which is preliminary data.</text>
</comment>
<gene>
    <name evidence="2" type="ORF">EJB05_24797</name>
</gene>
<organism evidence="2 3">
    <name type="scientific">Eragrostis curvula</name>
    <name type="common">weeping love grass</name>
    <dbReference type="NCBI Taxonomy" id="38414"/>
    <lineage>
        <taxon>Eukaryota</taxon>
        <taxon>Viridiplantae</taxon>
        <taxon>Streptophyta</taxon>
        <taxon>Embryophyta</taxon>
        <taxon>Tracheophyta</taxon>
        <taxon>Spermatophyta</taxon>
        <taxon>Magnoliopsida</taxon>
        <taxon>Liliopsida</taxon>
        <taxon>Poales</taxon>
        <taxon>Poaceae</taxon>
        <taxon>PACMAD clade</taxon>
        <taxon>Chloridoideae</taxon>
        <taxon>Eragrostideae</taxon>
        <taxon>Eragrostidinae</taxon>
        <taxon>Eragrostis</taxon>
    </lineage>
</organism>
<protein>
    <submittedName>
        <fullName evidence="2">Uncharacterized protein</fullName>
    </submittedName>
</protein>
<dbReference type="Gramene" id="TVU33018">
    <property type="protein sequence ID" value="TVU33018"/>
    <property type="gene ID" value="EJB05_24797"/>
</dbReference>
<dbReference type="EMBL" id="RWGY01000011">
    <property type="protein sequence ID" value="TVU33018.1"/>
    <property type="molecule type" value="Genomic_DNA"/>
</dbReference>
<feature type="region of interest" description="Disordered" evidence="1">
    <location>
        <begin position="120"/>
        <end position="146"/>
    </location>
</feature>